<dbReference type="GO" id="GO:0050664">
    <property type="term" value="F:oxidoreductase activity, acting on NAD(P)H, oxygen as acceptor"/>
    <property type="evidence" value="ECO:0007669"/>
    <property type="project" value="TreeGrafter"/>
</dbReference>
<comment type="similarity">
    <text evidence="1">Belongs to the short-chain dehydrogenases/reductases (SDR) family.</text>
</comment>
<dbReference type="GO" id="GO:0016616">
    <property type="term" value="F:oxidoreductase activity, acting on the CH-OH group of donors, NAD or NADP as acceptor"/>
    <property type="evidence" value="ECO:0007669"/>
    <property type="project" value="UniProtKB-ARBA"/>
</dbReference>
<dbReference type="InterPro" id="IPR036291">
    <property type="entry name" value="NAD(P)-bd_dom_sf"/>
</dbReference>
<keyword evidence="2" id="KW-0560">Oxidoreductase</keyword>
<protein>
    <submittedName>
        <fullName evidence="3">NAD(P)-binding protein</fullName>
    </submittedName>
</protein>
<dbReference type="InterPro" id="IPR002347">
    <property type="entry name" value="SDR_fam"/>
</dbReference>
<keyword evidence="4" id="KW-1185">Reference proteome</keyword>
<feature type="non-terminal residue" evidence="3">
    <location>
        <position position="150"/>
    </location>
</feature>
<accession>A0A9P5YMN6</accession>
<comment type="caution">
    <text evidence="3">The sequence shown here is derived from an EMBL/GenBank/DDBJ whole genome shotgun (WGS) entry which is preliminary data.</text>
</comment>
<proteinExistence type="inferred from homology"/>
<dbReference type="AlphaFoldDB" id="A0A9P5YMN6"/>
<dbReference type="PANTHER" id="PTHR43008:SF4">
    <property type="entry name" value="CHAIN DEHYDROGENASE, PUTATIVE (AFU_ORTHOLOGUE AFUA_4G08710)-RELATED"/>
    <property type="match status" value="1"/>
</dbReference>
<dbReference type="EMBL" id="MU155519">
    <property type="protein sequence ID" value="KAF9472578.1"/>
    <property type="molecule type" value="Genomic_DNA"/>
</dbReference>
<name>A0A9P5YMN6_9AGAR</name>
<dbReference type="PRINTS" id="PR00081">
    <property type="entry name" value="GDHRDH"/>
</dbReference>
<dbReference type="Pfam" id="PF00106">
    <property type="entry name" value="adh_short"/>
    <property type="match status" value="1"/>
</dbReference>
<dbReference type="PANTHER" id="PTHR43008">
    <property type="entry name" value="BENZIL REDUCTASE"/>
    <property type="match status" value="1"/>
</dbReference>
<gene>
    <name evidence="3" type="ORF">BDN70DRAFT_900435</name>
</gene>
<evidence type="ECO:0000256" key="2">
    <source>
        <dbReference type="ARBA" id="ARBA00023002"/>
    </source>
</evidence>
<evidence type="ECO:0000313" key="4">
    <source>
        <dbReference type="Proteomes" id="UP000807469"/>
    </source>
</evidence>
<sequence>MSKVILVTGANAGIGFGLTRLSVEKGHTIYLGARNEASEKEDASVIVKFDLDQNATTIDPATIWETMVTNFFGLIQTTQTPLPLLRKSSNGVIVNVTTGMGSNAYTAAHTGPLHFVAYNTSNATVNSYSIALAHELKKDDIKVNLVTGDA</sequence>
<dbReference type="OrthoDB" id="1933717at2759"/>
<evidence type="ECO:0000256" key="1">
    <source>
        <dbReference type="ARBA" id="ARBA00006484"/>
    </source>
</evidence>
<organism evidence="3 4">
    <name type="scientific">Pholiota conissans</name>
    <dbReference type="NCBI Taxonomy" id="109636"/>
    <lineage>
        <taxon>Eukaryota</taxon>
        <taxon>Fungi</taxon>
        <taxon>Dikarya</taxon>
        <taxon>Basidiomycota</taxon>
        <taxon>Agaricomycotina</taxon>
        <taxon>Agaricomycetes</taxon>
        <taxon>Agaricomycetidae</taxon>
        <taxon>Agaricales</taxon>
        <taxon>Agaricineae</taxon>
        <taxon>Strophariaceae</taxon>
        <taxon>Pholiota</taxon>
    </lineage>
</organism>
<reference evidence="3" key="1">
    <citation type="submission" date="2020-11" db="EMBL/GenBank/DDBJ databases">
        <authorList>
            <consortium name="DOE Joint Genome Institute"/>
            <person name="Ahrendt S."/>
            <person name="Riley R."/>
            <person name="Andreopoulos W."/>
            <person name="Labutti K."/>
            <person name="Pangilinan J."/>
            <person name="Ruiz-Duenas F.J."/>
            <person name="Barrasa J.M."/>
            <person name="Sanchez-Garcia M."/>
            <person name="Camarero S."/>
            <person name="Miyauchi S."/>
            <person name="Serrano A."/>
            <person name="Linde D."/>
            <person name="Babiker R."/>
            <person name="Drula E."/>
            <person name="Ayuso-Fernandez I."/>
            <person name="Pacheco R."/>
            <person name="Padilla G."/>
            <person name="Ferreira P."/>
            <person name="Barriuso J."/>
            <person name="Kellner H."/>
            <person name="Castanera R."/>
            <person name="Alfaro M."/>
            <person name="Ramirez L."/>
            <person name="Pisabarro A.G."/>
            <person name="Kuo A."/>
            <person name="Tritt A."/>
            <person name="Lipzen A."/>
            <person name="He G."/>
            <person name="Yan M."/>
            <person name="Ng V."/>
            <person name="Cullen D."/>
            <person name="Martin F."/>
            <person name="Rosso M.-N."/>
            <person name="Henrissat B."/>
            <person name="Hibbett D."/>
            <person name="Martinez A.T."/>
            <person name="Grigoriev I.V."/>
        </authorList>
    </citation>
    <scope>NUCLEOTIDE SEQUENCE</scope>
    <source>
        <strain evidence="3">CIRM-BRFM 674</strain>
    </source>
</reference>
<dbReference type="Gene3D" id="3.40.50.720">
    <property type="entry name" value="NAD(P)-binding Rossmann-like Domain"/>
    <property type="match status" value="2"/>
</dbReference>
<dbReference type="Proteomes" id="UP000807469">
    <property type="component" value="Unassembled WGS sequence"/>
</dbReference>
<dbReference type="SUPFAM" id="SSF51735">
    <property type="entry name" value="NAD(P)-binding Rossmann-fold domains"/>
    <property type="match status" value="1"/>
</dbReference>
<evidence type="ECO:0000313" key="3">
    <source>
        <dbReference type="EMBL" id="KAF9472578.1"/>
    </source>
</evidence>